<feature type="coiled-coil region" evidence="1">
    <location>
        <begin position="50"/>
        <end position="84"/>
    </location>
</feature>
<name>A0A151GTA1_DRECN</name>
<dbReference type="RefSeq" id="XP_040659679.1">
    <property type="nucleotide sequence ID" value="XM_040798796.1"/>
</dbReference>
<organism evidence="2 3">
    <name type="scientific">Drechmeria coniospora</name>
    <name type="common">Nematophagous fungus</name>
    <name type="synonym">Meria coniospora</name>
    <dbReference type="NCBI Taxonomy" id="98403"/>
    <lineage>
        <taxon>Eukaryota</taxon>
        <taxon>Fungi</taxon>
        <taxon>Dikarya</taxon>
        <taxon>Ascomycota</taxon>
        <taxon>Pezizomycotina</taxon>
        <taxon>Sordariomycetes</taxon>
        <taxon>Hypocreomycetidae</taxon>
        <taxon>Hypocreales</taxon>
        <taxon>Ophiocordycipitaceae</taxon>
        <taxon>Drechmeria</taxon>
    </lineage>
</organism>
<protein>
    <submittedName>
        <fullName evidence="2">Uncharacterized protein</fullName>
    </submittedName>
</protein>
<evidence type="ECO:0000313" key="3">
    <source>
        <dbReference type="Proteomes" id="UP000076580"/>
    </source>
</evidence>
<dbReference type="InParanoid" id="A0A151GTA1"/>
<sequence>MEHDKTLRQPDFSTAAGGLRLAVEHLELYGNLPAADSGTCLQEKTVLQQLTTLNRGMRDLNRKVDGLDQKVDGLDRKITILNQNALVRAQNSTVERGNTPLVPLYSILTGNLLEGFPPNMEQLERLPSECGSSS</sequence>
<dbReference type="STRING" id="98403.A0A151GTA1"/>
<dbReference type="AlphaFoldDB" id="A0A151GTA1"/>
<dbReference type="EMBL" id="LAYC01000001">
    <property type="protein sequence ID" value="KYK60327.1"/>
    <property type="molecule type" value="Genomic_DNA"/>
</dbReference>
<dbReference type="Proteomes" id="UP000076580">
    <property type="component" value="Chromosome 01"/>
</dbReference>
<gene>
    <name evidence="2" type="ORF">DCS_01464</name>
</gene>
<comment type="caution">
    <text evidence="2">The sequence shown here is derived from an EMBL/GenBank/DDBJ whole genome shotgun (WGS) entry which is preliminary data.</text>
</comment>
<keyword evidence="3" id="KW-1185">Reference proteome</keyword>
<accession>A0A151GTA1</accession>
<dbReference type="Gene3D" id="1.20.5.170">
    <property type="match status" value="1"/>
</dbReference>
<evidence type="ECO:0000256" key="1">
    <source>
        <dbReference type="SAM" id="Coils"/>
    </source>
</evidence>
<reference evidence="2 3" key="1">
    <citation type="journal article" date="2016" name="Sci. Rep.">
        <title>Insights into Adaptations to a Near-Obligate Nematode Endoparasitic Lifestyle from the Finished Genome of Drechmeria coniospora.</title>
        <authorList>
            <person name="Zhang L."/>
            <person name="Zhou Z."/>
            <person name="Guo Q."/>
            <person name="Fokkens L."/>
            <person name="Miskei M."/>
            <person name="Pocsi I."/>
            <person name="Zhang W."/>
            <person name="Chen M."/>
            <person name="Wang L."/>
            <person name="Sun Y."/>
            <person name="Donzelli B.G."/>
            <person name="Gibson D.M."/>
            <person name="Nelson D.R."/>
            <person name="Luo J.G."/>
            <person name="Rep M."/>
            <person name="Liu H."/>
            <person name="Yang S."/>
            <person name="Wang J."/>
            <person name="Krasnoff S.B."/>
            <person name="Xu Y."/>
            <person name="Molnar I."/>
            <person name="Lin M."/>
        </authorList>
    </citation>
    <scope>NUCLEOTIDE SEQUENCE [LARGE SCALE GENOMIC DNA]</scope>
    <source>
        <strain evidence="2 3">ARSEF 6962</strain>
    </source>
</reference>
<dbReference type="GeneID" id="63714107"/>
<evidence type="ECO:0000313" key="2">
    <source>
        <dbReference type="EMBL" id="KYK60327.1"/>
    </source>
</evidence>
<keyword evidence="1" id="KW-0175">Coiled coil</keyword>
<proteinExistence type="predicted"/>